<dbReference type="InterPro" id="IPR036390">
    <property type="entry name" value="WH_DNA-bd_sf"/>
</dbReference>
<dbReference type="InterPro" id="IPR000835">
    <property type="entry name" value="HTH_MarR-typ"/>
</dbReference>
<name>A0A1Q9AKV9_9HYPH</name>
<dbReference type="EMBL" id="MKIO01000025">
    <property type="protein sequence ID" value="OLP55930.1"/>
    <property type="molecule type" value="Genomic_DNA"/>
</dbReference>
<reference evidence="5 6" key="1">
    <citation type="submission" date="2016-09" db="EMBL/GenBank/DDBJ databases">
        <title>Rhizobium sp. nov., a novel species isolated from the rice rhizosphere.</title>
        <authorList>
            <person name="Zhao J."/>
            <person name="Zhang X."/>
        </authorList>
    </citation>
    <scope>NUCLEOTIDE SEQUENCE [LARGE SCALE GENOMIC DNA]</scope>
    <source>
        <strain evidence="5 6">MH17</strain>
    </source>
</reference>
<dbReference type="PANTHER" id="PTHR33164:SF64">
    <property type="entry name" value="TRANSCRIPTIONAL REGULATOR SLYA"/>
    <property type="match status" value="1"/>
</dbReference>
<dbReference type="PANTHER" id="PTHR33164">
    <property type="entry name" value="TRANSCRIPTIONAL REGULATOR, MARR FAMILY"/>
    <property type="match status" value="1"/>
</dbReference>
<evidence type="ECO:0000256" key="3">
    <source>
        <dbReference type="ARBA" id="ARBA00023163"/>
    </source>
</evidence>
<keyword evidence="3" id="KW-0804">Transcription</keyword>
<protein>
    <submittedName>
        <fullName evidence="5">MarR family transcriptional regulator</fullName>
    </submittedName>
</protein>
<dbReference type="InterPro" id="IPR023187">
    <property type="entry name" value="Tscrpt_reg_MarR-type_CS"/>
</dbReference>
<dbReference type="RefSeq" id="WP_075634416.1">
    <property type="nucleotide sequence ID" value="NZ_MKIO01000025.1"/>
</dbReference>
<keyword evidence="2" id="KW-0238">DNA-binding</keyword>
<dbReference type="SUPFAM" id="SSF46785">
    <property type="entry name" value="Winged helix' DNA-binding domain"/>
    <property type="match status" value="1"/>
</dbReference>
<accession>A0A1Q9AKV9</accession>
<dbReference type="AlphaFoldDB" id="A0A1Q9AKV9"/>
<keyword evidence="1" id="KW-0805">Transcription regulation</keyword>
<gene>
    <name evidence="5" type="ORF">BJF92_02120</name>
</gene>
<sequence>MTQKMLDRALFDALSLVNRKLRSAFDARARARGLTLSRARTLFILFLQDGPSQRELADALDVETPTVVRLLDGLEGQGLIERRADEADRRTKRVYLTAHGRAVAEEVEELAREVRAQVLHGLGPAEQRQALNLIGRMADNLGAMEARATGVEPMKARILEEAALEASK</sequence>
<dbReference type="Pfam" id="PF01047">
    <property type="entry name" value="MarR"/>
    <property type="match status" value="1"/>
</dbReference>
<dbReference type="InterPro" id="IPR039422">
    <property type="entry name" value="MarR/SlyA-like"/>
</dbReference>
<comment type="caution">
    <text evidence="5">The sequence shown here is derived from an EMBL/GenBank/DDBJ whole genome shotgun (WGS) entry which is preliminary data.</text>
</comment>
<evidence type="ECO:0000259" key="4">
    <source>
        <dbReference type="PROSITE" id="PS50995"/>
    </source>
</evidence>
<dbReference type="Gene3D" id="1.10.10.10">
    <property type="entry name" value="Winged helix-like DNA-binding domain superfamily/Winged helix DNA-binding domain"/>
    <property type="match status" value="1"/>
</dbReference>
<evidence type="ECO:0000313" key="5">
    <source>
        <dbReference type="EMBL" id="OLP55930.1"/>
    </source>
</evidence>
<dbReference type="PROSITE" id="PS01117">
    <property type="entry name" value="HTH_MARR_1"/>
    <property type="match status" value="1"/>
</dbReference>
<dbReference type="STRING" id="1672749.BJF92_02120"/>
<dbReference type="SMART" id="SM00347">
    <property type="entry name" value="HTH_MARR"/>
    <property type="match status" value="1"/>
</dbReference>
<evidence type="ECO:0000256" key="1">
    <source>
        <dbReference type="ARBA" id="ARBA00023015"/>
    </source>
</evidence>
<dbReference type="GO" id="GO:0006950">
    <property type="term" value="P:response to stress"/>
    <property type="evidence" value="ECO:0007669"/>
    <property type="project" value="TreeGrafter"/>
</dbReference>
<dbReference type="Proteomes" id="UP000186143">
    <property type="component" value="Unassembled WGS sequence"/>
</dbReference>
<evidence type="ECO:0000256" key="2">
    <source>
        <dbReference type="ARBA" id="ARBA00023125"/>
    </source>
</evidence>
<feature type="domain" description="HTH marR-type" evidence="4">
    <location>
        <begin position="7"/>
        <end position="139"/>
    </location>
</feature>
<proteinExistence type="predicted"/>
<dbReference type="PRINTS" id="PR00598">
    <property type="entry name" value="HTHMARR"/>
</dbReference>
<evidence type="ECO:0000313" key="6">
    <source>
        <dbReference type="Proteomes" id="UP000186143"/>
    </source>
</evidence>
<dbReference type="InterPro" id="IPR036388">
    <property type="entry name" value="WH-like_DNA-bd_sf"/>
</dbReference>
<dbReference type="GO" id="GO:0003700">
    <property type="term" value="F:DNA-binding transcription factor activity"/>
    <property type="evidence" value="ECO:0007669"/>
    <property type="project" value="InterPro"/>
</dbReference>
<dbReference type="PROSITE" id="PS50995">
    <property type="entry name" value="HTH_MARR_2"/>
    <property type="match status" value="1"/>
</dbReference>
<dbReference type="GO" id="GO:0003677">
    <property type="term" value="F:DNA binding"/>
    <property type="evidence" value="ECO:0007669"/>
    <property type="project" value="UniProtKB-KW"/>
</dbReference>
<dbReference type="OrthoDB" id="8452803at2"/>
<organism evidence="5 6">
    <name type="scientific">Xaviernesmea rhizosphaerae</name>
    <dbReference type="NCBI Taxonomy" id="1672749"/>
    <lineage>
        <taxon>Bacteria</taxon>
        <taxon>Pseudomonadati</taxon>
        <taxon>Pseudomonadota</taxon>
        <taxon>Alphaproteobacteria</taxon>
        <taxon>Hyphomicrobiales</taxon>
        <taxon>Rhizobiaceae</taxon>
        <taxon>Rhizobium/Agrobacterium group</taxon>
        <taxon>Xaviernesmea</taxon>
    </lineage>
</organism>